<comment type="caution">
    <text evidence="1">The sequence shown here is derived from an EMBL/GenBank/DDBJ whole genome shotgun (WGS) entry which is preliminary data.</text>
</comment>
<dbReference type="EMBL" id="CM046102">
    <property type="protein sequence ID" value="KAI8440051.1"/>
    <property type="molecule type" value="Genomic_DNA"/>
</dbReference>
<name>A0ACC0KTW4_CHOFU</name>
<protein>
    <submittedName>
        <fullName evidence="1">Uncharacterized protein</fullName>
    </submittedName>
</protein>
<dbReference type="Proteomes" id="UP001064048">
    <property type="component" value="Chromosome 2"/>
</dbReference>
<evidence type="ECO:0000313" key="1">
    <source>
        <dbReference type="EMBL" id="KAI8440051.1"/>
    </source>
</evidence>
<proteinExistence type="predicted"/>
<sequence>MAQVKLKECQIHQVTPLVEFKLKEIIVETYVEEGKDAYNQETAYPPYDPMPAGPPAYGQYPHPHPPGPPPPAIHVQPAAFYQTSLGTTVIPGAVIVQQHVGPHPTRTTCRSCNQEMVTRIDRRPTMRTHLMAALLCVLGCWPCVCIPYCVDSCLNTDHYCTNCGSFVGSYSS</sequence>
<accession>A0ACC0KTW4</accession>
<keyword evidence="2" id="KW-1185">Reference proteome</keyword>
<evidence type="ECO:0000313" key="2">
    <source>
        <dbReference type="Proteomes" id="UP001064048"/>
    </source>
</evidence>
<reference evidence="1 2" key="1">
    <citation type="journal article" date="2022" name="Genome Biol. Evol.">
        <title>The Spruce Budworm Genome: Reconstructing the Evolutionary History of Antifreeze Proteins.</title>
        <authorList>
            <person name="Beliveau C."/>
            <person name="Gagne P."/>
            <person name="Picq S."/>
            <person name="Vernygora O."/>
            <person name="Keeling C.I."/>
            <person name="Pinkney K."/>
            <person name="Doucet D."/>
            <person name="Wen F."/>
            <person name="Johnston J.S."/>
            <person name="Maaroufi H."/>
            <person name="Boyle B."/>
            <person name="Laroche J."/>
            <person name="Dewar K."/>
            <person name="Juretic N."/>
            <person name="Blackburn G."/>
            <person name="Nisole A."/>
            <person name="Brunet B."/>
            <person name="Brandao M."/>
            <person name="Lumley L."/>
            <person name="Duan J."/>
            <person name="Quan G."/>
            <person name="Lucarotti C.J."/>
            <person name="Roe A.D."/>
            <person name="Sperling F.A.H."/>
            <person name="Levesque R.C."/>
            <person name="Cusson M."/>
        </authorList>
    </citation>
    <scope>NUCLEOTIDE SEQUENCE [LARGE SCALE GENOMIC DNA]</scope>
    <source>
        <strain evidence="1">Glfc:IPQL:Cfum</strain>
    </source>
</reference>
<gene>
    <name evidence="1" type="ORF">MSG28_001477</name>
</gene>
<organism evidence="1 2">
    <name type="scientific">Choristoneura fumiferana</name>
    <name type="common">Spruce budworm moth</name>
    <name type="synonym">Archips fumiferana</name>
    <dbReference type="NCBI Taxonomy" id="7141"/>
    <lineage>
        <taxon>Eukaryota</taxon>
        <taxon>Metazoa</taxon>
        <taxon>Ecdysozoa</taxon>
        <taxon>Arthropoda</taxon>
        <taxon>Hexapoda</taxon>
        <taxon>Insecta</taxon>
        <taxon>Pterygota</taxon>
        <taxon>Neoptera</taxon>
        <taxon>Endopterygota</taxon>
        <taxon>Lepidoptera</taxon>
        <taxon>Glossata</taxon>
        <taxon>Ditrysia</taxon>
        <taxon>Tortricoidea</taxon>
        <taxon>Tortricidae</taxon>
        <taxon>Tortricinae</taxon>
        <taxon>Choristoneura</taxon>
    </lineage>
</organism>